<dbReference type="PANTHER" id="PTHR48449">
    <property type="entry name" value="DUF1985 DOMAIN-CONTAINING PROTEIN"/>
    <property type="match status" value="1"/>
</dbReference>
<accession>A0ABQ7VAM9</accession>
<gene>
    <name evidence="1" type="ORF">KY290_017208</name>
</gene>
<organism evidence="1 2">
    <name type="scientific">Solanum tuberosum</name>
    <name type="common">Potato</name>
    <dbReference type="NCBI Taxonomy" id="4113"/>
    <lineage>
        <taxon>Eukaryota</taxon>
        <taxon>Viridiplantae</taxon>
        <taxon>Streptophyta</taxon>
        <taxon>Embryophyta</taxon>
        <taxon>Tracheophyta</taxon>
        <taxon>Spermatophyta</taxon>
        <taxon>Magnoliopsida</taxon>
        <taxon>eudicotyledons</taxon>
        <taxon>Gunneridae</taxon>
        <taxon>Pentapetalae</taxon>
        <taxon>asterids</taxon>
        <taxon>lamiids</taxon>
        <taxon>Solanales</taxon>
        <taxon>Solanaceae</taxon>
        <taxon>Solanoideae</taxon>
        <taxon>Solaneae</taxon>
        <taxon>Solanum</taxon>
    </lineage>
</organism>
<keyword evidence="2" id="KW-1185">Reference proteome</keyword>
<proteinExistence type="predicted"/>
<sequence length="80" mass="9550">MKFSKDIEAFNNYPLGHDNYKLTVKYLLAPFSPKINNLFGFPWAFMDWVFEVIPHLRKKVTTKEEVSSPRMLRWLTTKNI</sequence>
<dbReference type="Proteomes" id="UP000826656">
    <property type="component" value="Unassembled WGS sequence"/>
</dbReference>
<evidence type="ECO:0000313" key="1">
    <source>
        <dbReference type="EMBL" id="KAH0761135.1"/>
    </source>
</evidence>
<evidence type="ECO:0000313" key="2">
    <source>
        <dbReference type="Proteomes" id="UP000826656"/>
    </source>
</evidence>
<name>A0ABQ7VAM9_SOLTU</name>
<protein>
    <submittedName>
        <fullName evidence="1">Uncharacterized protein</fullName>
    </submittedName>
</protein>
<reference evidence="1 2" key="1">
    <citation type="journal article" date="2021" name="bioRxiv">
        <title>Chromosome-scale and haplotype-resolved genome assembly of a tetraploid potato cultivar.</title>
        <authorList>
            <person name="Sun H."/>
            <person name="Jiao W.-B."/>
            <person name="Krause K."/>
            <person name="Campoy J.A."/>
            <person name="Goel M."/>
            <person name="Folz-Donahue K."/>
            <person name="Kukat C."/>
            <person name="Huettel B."/>
            <person name="Schneeberger K."/>
        </authorList>
    </citation>
    <scope>NUCLEOTIDE SEQUENCE [LARGE SCALE GENOMIC DNA]</scope>
    <source>
        <strain evidence="1">SolTubOtavaFocal</strain>
        <tissue evidence="1">Leaves</tissue>
    </source>
</reference>
<comment type="caution">
    <text evidence="1">The sequence shown here is derived from an EMBL/GenBank/DDBJ whole genome shotgun (WGS) entry which is preliminary data.</text>
</comment>
<dbReference type="EMBL" id="JAIVGD010000013">
    <property type="protein sequence ID" value="KAH0761135.1"/>
    <property type="molecule type" value="Genomic_DNA"/>
</dbReference>
<dbReference type="PANTHER" id="PTHR48449:SF1">
    <property type="entry name" value="DUF1985 DOMAIN-CONTAINING PROTEIN"/>
    <property type="match status" value="1"/>
</dbReference>